<dbReference type="AlphaFoldDB" id="E0XQR8"/>
<evidence type="ECO:0000256" key="8">
    <source>
        <dbReference type="ARBA" id="ARBA00048169"/>
    </source>
</evidence>
<dbReference type="EC" id="2.5.1.61" evidence="9"/>
<dbReference type="NCBIfam" id="TIGR00212">
    <property type="entry name" value="hemC"/>
    <property type="match status" value="1"/>
</dbReference>
<evidence type="ECO:0000256" key="1">
    <source>
        <dbReference type="ARBA" id="ARBA00001916"/>
    </source>
</evidence>
<dbReference type="Gene3D" id="3.40.190.10">
    <property type="entry name" value="Periplasmic binding protein-like II"/>
    <property type="match status" value="2"/>
</dbReference>
<comment type="subunit">
    <text evidence="5">Monomer.</text>
</comment>
<comment type="pathway">
    <text evidence="3">Porphyrin-containing compound metabolism; protoporphyrin-IX biosynthesis; coproporphyrinogen-III from 5-aminolevulinate: step 2/4.</text>
</comment>
<dbReference type="FunFam" id="3.40.190.10:FF:000005">
    <property type="entry name" value="Porphobilinogen deaminase"/>
    <property type="match status" value="1"/>
</dbReference>
<evidence type="ECO:0000256" key="2">
    <source>
        <dbReference type="ARBA" id="ARBA00002869"/>
    </source>
</evidence>
<dbReference type="SUPFAM" id="SSF53850">
    <property type="entry name" value="Periplasmic binding protein-like II"/>
    <property type="match status" value="1"/>
</dbReference>
<evidence type="ECO:0000256" key="4">
    <source>
        <dbReference type="ARBA" id="ARBA00005638"/>
    </source>
</evidence>
<dbReference type="GO" id="GO:0004418">
    <property type="term" value="F:hydroxymethylbilane synthase activity"/>
    <property type="evidence" value="ECO:0007669"/>
    <property type="project" value="UniProtKB-UniRule"/>
</dbReference>
<dbReference type="PANTHER" id="PTHR11557:SF0">
    <property type="entry name" value="PORPHOBILINOGEN DEAMINASE"/>
    <property type="match status" value="1"/>
</dbReference>
<comment type="similarity">
    <text evidence="4">Belongs to the HMBS family.</text>
</comment>
<keyword evidence="6" id="KW-0808">Transferase</keyword>
<evidence type="ECO:0000313" key="11">
    <source>
        <dbReference type="EMBL" id="ADI16759.1"/>
    </source>
</evidence>
<comment type="catalytic activity">
    <reaction evidence="8">
        <text>4 porphobilinogen + H2O = hydroxymethylbilane + 4 NH4(+)</text>
        <dbReference type="Rhea" id="RHEA:13185"/>
        <dbReference type="ChEBI" id="CHEBI:15377"/>
        <dbReference type="ChEBI" id="CHEBI:28938"/>
        <dbReference type="ChEBI" id="CHEBI:57845"/>
        <dbReference type="ChEBI" id="CHEBI:58126"/>
        <dbReference type="EC" id="2.5.1.61"/>
    </reaction>
</comment>
<evidence type="ECO:0000256" key="6">
    <source>
        <dbReference type="ARBA" id="ARBA00022679"/>
    </source>
</evidence>
<organism evidence="11">
    <name type="scientific">uncultured gamma proteobacterium HF0010_11B23</name>
    <dbReference type="NCBI Taxonomy" id="710979"/>
    <lineage>
        <taxon>Bacteria</taxon>
        <taxon>Pseudomonadati</taxon>
        <taxon>Pseudomonadota</taxon>
        <taxon>Gammaproteobacteria</taxon>
        <taxon>environmental samples</taxon>
    </lineage>
</organism>
<evidence type="ECO:0000256" key="7">
    <source>
        <dbReference type="ARBA" id="ARBA00023244"/>
    </source>
</evidence>
<dbReference type="InterPro" id="IPR000860">
    <property type="entry name" value="HemC"/>
</dbReference>
<feature type="domain" description="Porphobilinogen deaminase N-terminal" evidence="10">
    <location>
        <begin position="1"/>
        <end position="200"/>
    </location>
</feature>
<proteinExistence type="inferred from homology"/>
<keyword evidence="7" id="KW-0627">Porphyrin biosynthesis</keyword>
<dbReference type="EMBL" id="GU474846">
    <property type="protein sequence ID" value="ADI16759.1"/>
    <property type="molecule type" value="Genomic_DNA"/>
</dbReference>
<accession>E0XQR8</accession>
<evidence type="ECO:0000256" key="5">
    <source>
        <dbReference type="ARBA" id="ARBA00011245"/>
    </source>
</evidence>
<evidence type="ECO:0000256" key="9">
    <source>
        <dbReference type="NCBIfam" id="TIGR00212"/>
    </source>
</evidence>
<dbReference type="GO" id="GO:0006782">
    <property type="term" value="P:protoporphyrinogen IX biosynthetic process"/>
    <property type="evidence" value="ECO:0007669"/>
    <property type="project" value="UniProtKB-UniPathway"/>
</dbReference>
<dbReference type="InterPro" id="IPR022417">
    <property type="entry name" value="Porphobilin_deaminase_N"/>
</dbReference>
<comment type="cofactor">
    <cofactor evidence="1">
        <name>dipyrromethane</name>
        <dbReference type="ChEBI" id="CHEBI:60342"/>
    </cofactor>
</comment>
<comment type="function">
    <text evidence="2">Tetrapolymerization of the monopyrrole PBG into the hydroxymethylbilane pre-uroporphyrinogen in several discrete steps.</text>
</comment>
<sequence>MRIATRSSKLALKQVDIFKDLYKTQEINFEIKTQITEGDRKSKKGENLFDKAHFVEDLESSLLNYDADIAIHSLKDMSCHDTEGLEIYAAIEHQSRSDVMVYKDQINLNDLANIKIGTSSLRRTRQCKHFLKNNNCSEIRGNIDTRLLKLHEDKFDAIILAKAGIERLGLNVNFIDLDFLPAIGQGIIAVQCRSDDKKTKTLLDQIKNFELLQMIEIERRIVRNLNATCNSALSIRSKIDGDVFQTCLEIYGDNEIISEEFSSNLNSIDDSIKIVIDKIIKKGGLKLLDESY</sequence>
<dbReference type="PANTHER" id="PTHR11557">
    <property type="entry name" value="PORPHOBILINOGEN DEAMINASE"/>
    <property type="match status" value="1"/>
</dbReference>
<protein>
    <recommendedName>
        <fullName evidence="9">Hydroxymethylbilane synthase</fullName>
        <ecNumber evidence="9">2.5.1.61</ecNumber>
    </recommendedName>
</protein>
<dbReference type="PIRSF" id="PIRSF001438">
    <property type="entry name" value="4pyrrol_synth_OHMeBilane_synth"/>
    <property type="match status" value="1"/>
</dbReference>
<dbReference type="Pfam" id="PF01379">
    <property type="entry name" value="Porphobil_deam"/>
    <property type="match status" value="1"/>
</dbReference>
<dbReference type="GO" id="GO:0005737">
    <property type="term" value="C:cytoplasm"/>
    <property type="evidence" value="ECO:0007669"/>
    <property type="project" value="UniProtKB-UniRule"/>
</dbReference>
<reference evidence="11" key="1">
    <citation type="journal article" date="2011" name="Environ. Microbiol.">
        <title>Time-series analyses of Monterey Bay coastal microbial picoplankton using a 'genome proxy' microarray.</title>
        <authorList>
            <person name="Rich V.I."/>
            <person name="Pham V.D."/>
            <person name="Eppley J."/>
            <person name="Shi Y."/>
            <person name="DeLong E.F."/>
        </authorList>
    </citation>
    <scope>NUCLEOTIDE SEQUENCE</scope>
</reference>
<name>E0XQR8_9GAMM</name>
<dbReference type="PRINTS" id="PR00151">
    <property type="entry name" value="PORPHBDMNASE"/>
</dbReference>
<evidence type="ECO:0000256" key="3">
    <source>
        <dbReference type="ARBA" id="ARBA00004735"/>
    </source>
</evidence>
<dbReference type="UniPathway" id="UPA00251">
    <property type="reaction ID" value="UER00319"/>
</dbReference>
<evidence type="ECO:0000259" key="10">
    <source>
        <dbReference type="Pfam" id="PF01379"/>
    </source>
</evidence>